<gene>
    <name evidence="1" type="ORF">ACFOZ9_14160</name>
</gene>
<dbReference type="Proteomes" id="UP001595998">
    <property type="component" value="Unassembled WGS sequence"/>
</dbReference>
<proteinExistence type="predicted"/>
<evidence type="ECO:0000313" key="1">
    <source>
        <dbReference type="EMBL" id="MFC4427357.1"/>
    </source>
</evidence>
<dbReference type="EMBL" id="JBHSEH010000021">
    <property type="protein sequence ID" value="MFC4427357.1"/>
    <property type="molecule type" value="Genomic_DNA"/>
</dbReference>
<sequence length="184" mass="20652">MPVPLFDASLVELPAFLNLWAQITPEPELQTEALLYCLSWGTYHLNTPQNPIPIVDVAMQTAHPQWFGDQNSVLSFAQDLGEAAANLLAPLPPLLAFWVESGQWRTWMDALWTRWHAAGETESARQQAIAKLLLNTGWMIPASWVEFAYTNDGQGMTHTLGFRRISGAVDVTWQPPESFEGLQY</sequence>
<accession>A0ABV8XRT5</accession>
<comment type="caution">
    <text evidence="1">The sequence shown here is derived from an EMBL/GenBank/DDBJ whole genome shotgun (WGS) entry which is preliminary data.</text>
</comment>
<dbReference type="RefSeq" id="WP_380040760.1">
    <property type="nucleotide sequence ID" value="NZ_JBHSEH010000021.1"/>
</dbReference>
<keyword evidence="2" id="KW-1185">Reference proteome</keyword>
<organism evidence="1 2">
    <name type="scientific">Deinococcus navajonensis</name>
    <dbReference type="NCBI Taxonomy" id="309884"/>
    <lineage>
        <taxon>Bacteria</taxon>
        <taxon>Thermotogati</taxon>
        <taxon>Deinococcota</taxon>
        <taxon>Deinococci</taxon>
        <taxon>Deinococcales</taxon>
        <taxon>Deinococcaceae</taxon>
        <taxon>Deinococcus</taxon>
    </lineage>
</organism>
<protein>
    <submittedName>
        <fullName evidence="1">Uncharacterized protein</fullName>
    </submittedName>
</protein>
<reference evidence="2" key="1">
    <citation type="journal article" date="2019" name="Int. J. Syst. Evol. Microbiol.">
        <title>The Global Catalogue of Microorganisms (GCM) 10K type strain sequencing project: providing services to taxonomists for standard genome sequencing and annotation.</title>
        <authorList>
            <consortium name="The Broad Institute Genomics Platform"/>
            <consortium name="The Broad Institute Genome Sequencing Center for Infectious Disease"/>
            <person name="Wu L."/>
            <person name="Ma J."/>
        </authorList>
    </citation>
    <scope>NUCLEOTIDE SEQUENCE [LARGE SCALE GENOMIC DNA]</scope>
    <source>
        <strain evidence="2">CCUG 56029</strain>
    </source>
</reference>
<evidence type="ECO:0000313" key="2">
    <source>
        <dbReference type="Proteomes" id="UP001595998"/>
    </source>
</evidence>
<name>A0ABV8XRT5_9DEIO</name>